<reference evidence="2 3" key="1">
    <citation type="submission" date="2016-10" db="EMBL/GenBank/DDBJ databases">
        <authorList>
            <person name="de Groot N.N."/>
        </authorList>
    </citation>
    <scope>NUCLEOTIDE SEQUENCE [LARGE SCALE GENOMIC DNA]</scope>
    <source>
        <strain evidence="2 3">Nl7</strain>
    </source>
</reference>
<evidence type="ECO:0000256" key="1">
    <source>
        <dbReference type="SAM" id="MobiDB-lite"/>
    </source>
</evidence>
<dbReference type="RefSeq" id="WP_081355611.1">
    <property type="nucleotide sequence ID" value="NZ_FOHI01000001.1"/>
</dbReference>
<dbReference type="OrthoDB" id="8545738at2"/>
<evidence type="ECO:0000313" key="2">
    <source>
        <dbReference type="EMBL" id="SES66715.1"/>
    </source>
</evidence>
<organism evidence="2 3">
    <name type="scientific">Nitrosospira multiformis</name>
    <dbReference type="NCBI Taxonomy" id="1231"/>
    <lineage>
        <taxon>Bacteria</taxon>
        <taxon>Pseudomonadati</taxon>
        <taxon>Pseudomonadota</taxon>
        <taxon>Betaproteobacteria</taxon>
        <taxon>Nitrosomonadales</taxon>
        <taxon>Nitrosomonadaceae</taxon>
        <taxon>Nitrosospira</taxon>
    </lineage>
</organism>
<dbReference type="AlphaFoldDB" id="A0A1H9YCS7"/>
<name>A0A1H9YCS7_9PROT</name>
<proteinExistence type="predicted"/>
<dbReference type="Proteomes" id="UP000183339">
    <property type="component" value="Unassembled WGS sequence"/>
</dbReference>
<accession>A0A1H9YCS7</accession>
<dbReference type="EMBL" id="FOHI01000001">
    <property type="protein sequence ID" value="SES66715.1"/>
    <property type="molecule type" value="Genomic_DNA"/>
</dbReference>
<evidence type="ECO:0000313" key="3">
    <source>
        <dbReference type="Proteomes" id="UP000183339"/>
    </source>
</evidence>
<sequence>MVKRTENSAAKGEVKPEPVYNPRKSVVLDCGKTEAEIREGYAALVTSPELAGYRIIHIAEQGVGIGTQIDVPALMERLRDEAAAVNRGDLTQAEAMLMNQATALQSLFARLTERSIGCDSISSFEVHMRMALRAQSQCRTTLETLAMIKNPPMVYAQQANIAHGNQQVNNNSAGPISPEEKDRDICADIPEKTHQLTRAEIKSEQNKVLMEVQRGQTVDARGTDEASETDSAVEAVEKVNRTANTRR</sequence>
<protein>
    <submittedName>
        <fullName evidence="2">Uncharacterized protein</fullName>
    </submittedName>
</protein>
<gene>
    <name evidence="2" type="ORF">SAMN05216412_101158</name>
</gene>
<feature type="region of interest" description="Disordered" evidence="1">
    <location>
        <begin position="215"/>
        <end position="247"/>
    </location>
</feature>